<feature type="transmembrane region" description="Helical" evidence="3">
    <location>
        <begin position="564"/>
        <end position="588"/>
    </location>
</feature>
<feature type="region of interest" description="Disordered" evidence="2">
    <location>
        <begin position="1"/>
        <end position="87"/>
    </location>
</feature>
<feature type="transmembrane region" description="Helical" evidence="3">
    <location>
        <begin position="482"/>
        <end position="500"/>
    </location>
</feature>
<gene>
    <name evidence="5" type="ORF">Cch01nite_27800</name>
</gene>
<sequence>MTRSTGGVLGAQVVPTPVSTADAVTPTVGPEEPTPTPTPEVPTVTPEPTEVVVPTESAVAPEPVPTPEQSASQEPSQPAPTSTSTVDVPWTSDPAVQQSDIPFGAIVVAVLVLVGAAVALTLAVRRARAARAVTGRVGVREPAALTTAIGVLDADTRPTVVLPRSSSDEPTTVLGAVPVADPTRTGPVPADRDPAIDTVRFLLVLGEAMVDSSAPVVQVTQTLERVGAINGAPDAEVVALPTALLVSVPGRTTTQTAASTAGWRQLRLHQVQDVLAVADLAESGAIGPVEGTARIREAVEAPPLYRGRTRVLGYVAVCAGLAMILGGGVLDAVVAAVLGAVIAGIQLAAARMPAAYQALVVLTCAFVASGAVFLLARTGLGIGLLAPLVAPLVTFLPGALLTTAAIDLATRQMIAGSARLAAGGMQLVLLALGITGAAALVGVPAAELGAAAEPLLGWFGPWLGVLVFGVGVVFHHCARRPALPWILLVLVVAYAGQVLGGLFFGGAFSAFVGALLMTPVAMFAATRPTGPPTLVGFLPGFWLLVPGALGLVGVTSILGDSADALSTVVTAGITMVAISLGVLAGIALGSAIGRPGNPGLAKF</sequence>
<dbReference type="Pfam" id="PF06738">
    <property type="entry name" value="ThrE"/>
    <property type="match status" value="1"/>
</dbReference>
<feature type="compositionally biased region" description="Low complexity" evidence="2">
    <location>
        <begin position="41"/>
        <end position="61"/>
    </location>
</feature>
<feature type="transmembrane region" description="Helical" evidence="3">
    <location>
        <begin position="101"/>
        <end position="124"/>
    </location>
</feature>
<feature type="transmembrane region" description="Helical" evidence="3">
    <location>
        <begin position="420"/>
        <end position="443"/>
    </location>
</feature>
<evidence type="ECO:0000313" key="5">
    <source>
        <dbReference type="EMBL" id="GIG22056.1"/>
    </source>
</evidence>
<accession>A0A919U265</accession>
<dbReference type="EMBL" id="BONK01000009">
    <property type="protein sequence ID" value="GIG22056.1"/>
    <property type="molecule type" value="Genomic_DNA"/>
</dbReference>
<feature type="transmembrane region" description="Helical" evidence="3">
    <location>
        <begin position="356"/>
        <end position="376"/>
    </location>
</feature>
<feature type="compositionally biased region" description="Polar residues" evidence="2">
    <location>
        <begin position="67"/>
        <end position="86"/>
    </location>
</feature>
<dbReference type="InterPro" id="IPR010619">
    <property type="entry name" value="ThrE-like_N"/>
</dbReference>
<feature type="transmembrane region" description="Helical" evidence="3">
    <location>
        <begin position="311"/>
        <end position="326"/>
    </location>
</feature>
<evidence type="ECO:0000256" key="2">
    <source>
        <dbReference type="SAM" id="MobiDB-lite"/>
    </source>
</evidence>
<reference evidence="5" key="1">
    <citation type="submission" date="2021-01" db="EMBL/GenBank/DDBJ databases">
        <title>Whole genome shotgun sequence of Cellulomonas chitinilytica NBRC 110799.</title>
        <authorList>
            <person name="Komaki H."/>
            <person name="Tamura T."/>
        </authorList>
    </citation>
    <scope>NUCLEOTIDE SEQUENCE</scope>
    <source>
        <strain evidence="5">NBRC 110799</strain>
    </source>
</reference>
<comment type="caution">
    <text evidence="5">The sequence shown here is derived from an EMBL/GenBank/DDBJ whole genome shotgun (WGS) entry which is preliminary data.</text>
</comment>
<evidence type="ECO:0000256" key="1">
    <source>
        <dbReference type="ARBA" id="ARBA00034125"/>
    </source>
</evidence>
<keyword evidence="3" id="KW-1133">Transmembrane helix</keyword>
<feature type="transmembrane region" description="Helical" evidence="3">
    <location>
        <begin position="537"/>
        <end position="558"/>
    </location>
</feature>
<comment type="similarity">
    <text evidence="1">Belongs to the ThrE exporter (TC 2.A.79) family.</text>
</comment>
<feature type="domain" description="Threonine/serine exporter-like N-terminal" evidence="4">
    <location>
        <begin position="200"/>
        <end position="440"/>
    </location>
</feature>
<evidence type="ECO:0000313" key="6">
    <source>
        <dbReference type="Proteomes" id="UP000632740"/>
    </source>
</evidence>
<feature type="transmembrane region" description="Helical" evidence="3">
    <location>
        <begin position="455"/>
        <end position="475"/>
    </location>
</feature>
<feature type="transmembrane region" description="Helical" evidence="3">
    <location>
        <begin position="332"/>
        <end position="349"/>
    </location>
</feature>
<dbReference type="InterPro" id="IPR051361">
    <property type="entry name" value="ThrE/Ser_Exporter"/>
</dbReference>
<keyword evidence="3" id="KW-0812">Transmembrane</keyword>
<organism evidence="5 6">
    <name type="scientific">Cellulomonas chitinilytica</name>
    <dbReference type="NCBI Taxonomy" id="398759"/>
    <lineage>
        <taxon>Bacteria</taxon>
        <taxon>Bacillati</taxon>
        <taxon>Actinomycetota</taxon>
        <taxon>Actinomycetes</taxon>
        <taxon>Micrococcales</taxon>
        <taxon>Cellulomonadaceae</taxon>
        <taxon>Cellulomonas</taxon>
    </lineage>
</organism>
<dbReference type="PANTHER" id="PTHR31082:SF4">
    <property type="entry name" value="PHEROMONE-REGULATED MEMBRANE PROTEIN 10"/>
    <property type="match status" value="1"/>
</dbReference>
<keyword evidence="6" id="KW-1185">Reference proteome</keyword>
<evidence type="ECO:0000256" key="3">
    <source>
        <dbReference type="SAM" id="Phobius"/>
    </source>
</evidence>
<dbReference type="PANTHER" id="PTHR31082">
    <property type="entry name" value="PHEROMONE-REGULATED MEMBRANE PROTEIN 10"/>
    <property type="match status" value="1"/>
</dbReference>
<dbReference type="GO" id="GO:0022857">
    <property type="term" value="F:transmembrane transporter activity"/>
    <property type="evidence" value="ECO:0007669"/>
    <property type="project" value="InterPro"/>
</dbReference>
<name>A0A919U265_9CELL</name>
<keyword evidence="3" id="KW-0472">Membrane</keyword>
<feature type="transmembrane region" description="Helical" evidence="3">
    <location>
        <begin position="382"/>
        <end position="408"/>
    </location>
</feature>
<dbReference type="RefSeq" id="WP_203755948.1">
    <property type="nucleotide sequence ID" value="NZ_BONK01000009.1"/>
</dbReference>
<evidence type="ECO:0000259" key="4">
    <source>
        <dbReference type="Pfam" id="PF06738"/>
    </source>
</evidence>
<protein>
    <recommendedName>
        <fullName evidence="4">Threonine/serine exporter-like N-terminal domain-containing protein</fullName>
    </recommendedName>
</protein>
<dbReference type="Proteomes" id="UP000632740">
    <property type="component" value="Unassembled WGS sequence"/>
</dbReference>
<proteinExistence type="inferred from homology"/>
<dbReference type="AlphaFoldDB" id="A0A919U265"/>